<dbReference type="Proteomes" id="UP000255505">
    <property type="component" value="Plasmid III"/>
</dbReference>
<gene>
    <name evidence="2" type="ORF">CT19425_P30279</name>
</gene>
<dbReference type="EMBL" id="LT991978">
    <property type="protein sequence ID" value="SPK77430.1"/>
    <property type="molecule type" value="Genomic_DNA"/>
</dbReference>
<evidence type="ECO:0000313" key="3">
    <source>
        <dbReference type="Proteomes" id="UP000255505"/>
    </source>
</evidence>
<protein>
    <submittedName>
        <fullName evidence="2">Uncharacterized protein</fullName>
    </submittedName>
</protein>
<name>A0A375ITK6_9BURK</name>
<accession>A0A375ITK6</accession>
<organism evidence="2 3">
    <name type="scientific">Cupriavidus taiwanensis</name>
    <dbReference type="NCBI Taxonomy" id="164546"/>
    <lineage>
        <taxon>Bacteria</taxon>
        <taxon>Pseudomonadati</taxon>
        <taxon>Pseudomonadota</taxon>
        <taxon>Betaproteobacteria</taxon>
        <taxon>Burkholderiales</taxon>
        <taxon>Burkholderiaceae</taxon>
        <taxon>Cupriavidus</taxon>
    </lineage>
</organism>
<evidence type="ECO:0000313" key="2">
    <source>
        <dbReference type="EMBL" id="SPK77430.1"/>
    </source>
</evidence>
<keyword evidence="2" id="KW-0614">Plasmid</keyword>
<geneLocation type="plasmid" evidence="2">
    <name>III</name>
</geneLocation>
<keyword evidence="1" id="KW-0812">Transmembrane</keyword>
<feature type="transmembrane region" description="Helical" evidence="1">
    <location>
        <begin position="6"/>
        <end position="22"/>
    </location>
</feature>
<sequence>MDTALRYLVISIIPTVLAYYLAPRFGRGRKRWAIACFFTSYPGLILLGILPTKAIPTLESYRRQHPNCARNGDGMSCAHCGSRSIRLWRQQVLLSVRHYHRCNHCGKTLYTS</sequence>
<proteinExistence type="predicted"/>
<dbReference type="AlphaFoldDB" id="A0A375ITK6"/>
<evidence type="ECO:0000256" key="1">
    <source>
        <dbReference type="SAM" id="Phobius"/>
    </source>
</evidence>
<reference evidence="2 3" key="1">
    <citation type="submission" date="2018-01" db="EMBL/GenBank/DDBJ databases">
        <authorList>
            <person name="Gaut B.S."/>
            <person name="Morton B.R."/>
            <person name="Clegg M.T."/>
            <person name="Duvall M.R."/>
        </authorList>
    </citation>
    <scope>NUCLEOTIDE SEQUENCE [LARGE SCALE GENOMIC DNA]</scope>
    <source>
        <strain evidence="2">Cupriavidus taiwanensis LMG 19425</strain>
        <plasmid evidence="3">Plasmid iii</plasmid>
    </source>
</reference>
<keyword evidence="1" id="KW-1133">Transmembrane helix</keyword>
<keyword evidence="1" id="KW-0472">Membrane</keyword>
<feature type="transmembrane region" description="Helical" evidence="1">
    <location>
        <begin position="34"/>
        <end position="52"/>
    </location>
</feature>
<dbReference type="RefSeq" id="WP_231942767.1">
    <property type="nucleotide sequence ID" value="NZ_LT991978.1"/>
</dbReference>